<keyword evidence="2" id="KW-1185">Reference proteome</keyword>
<evidence type="ECO:0000313" key="2">
    <source>
        <dbReference type="Proteomes" id="UP000092544"/>
    </source>
</evidence>
<dbReference type="OrthoDB" id="9788924at2"/>
<dbReference type="SUPFAM" id="SSF53756">
    <property type="entry name" value="UDP-Glycosyltransferase/glycogen phosphorylase"/>
    <property type="match status" value="1"/>
</dbReference>
<dbReference type="Gene3D" id="3.40.50.2000">
    <property type="entry name" value="Glycogen Phosphorylase B"/>
    <property type="match status" value="1"/>
</dbReference>
<name>A0A1A8T9M6_9GAMM</name>
<dbReference type="Gene3D" id="3.40.50.11190">
    <property type="match status" value="1"/>
</dbReference>
<evidence type="ECO:0000313" key="1">
    <source>
        <dbReference type="EMBL" id="SBS28116.1"/>
    </source>
</evidence>
<dbReference type="EMBL" id="FLOB01000002">
    <property type="protein sequence ID" value="SBS28116.1"/>
    <property type="molecule type" value="Genomic_DNA"/>
</dbReference>
<dbReference type="Proteomes" id="UP000092544">
    <property type="component" value="Unassembled WGS sequence"/>
</dbReference>
<accession>A0A1A8T9M6</accession>
<evidence type="ECO:0008006" key="3">
    <source>
        <dbReference type="Google" id="ProtNLM"/>
    </source>
</evidence>
<organism evidence="1 2">
    <name type="scientific">Marinomonas spartinae</name>
    <dbReference type="NCBI Taxonomy" id="1792290"/>
    <lineage>
        <taxon>Bacteria</taxon>
        <taxon>Pseudomonadati</taxon>
        <taxon>Pseudomonadota</taxon>
        <taxon>Gammaproteobacteria</taxon>
        <taxon>Oceanospirillales</taxon>
        <taxon>Oceanospirillaceae</taxon>
        <taxon>Marinomonas</taxon>
    </lineage>
</organism>
<dbReference type="RefSeq" id="WP_067013477.1">
    <property type="nucleotide sequence ID" value="NZ_FLOB01000002.1"/>
</dbReference>
<proteinExistence type="predicted"/>
<dbReference type="AlphaFoldDB" id="A0A1A8T9M6"/>
<dbReference type="STRING" id="1792290.MSP8886_01061"/>
<gene>
    <name evidence="1" type="ORF">MSP8886_01061</name>
</gene>
<sequence>MKALIRADAAIEIGMGHRVRCQALASAFERLGWTCQFVVHHRYRQFASDHDLLIDCEEDLLSLAEQADLVILDHYGYQADNIARLFQVQPNLLVVDDMNDRGIFPAKWLVNPLNQVYSSQVAMPLTGGQYALLRSSFSQHYSESITPDRLLLTLGGTDPLALTLPLLKALEKTGFSLDKVQVMLGKNARNSAEVLAYCEEKHIAWRQGVSDVTPLMRQARMAISAAGGTLFELACMGVPTVFAQVAENQTRSLEQHVPMTWCDAVRFDDVSEKQQVERIEHLIRLVMIYWQDDTWLTKARKIARSLVDGKGADRVAKTVHQEFSVMI</sequence>
<reference evidence="1 2" key="1">
    <citation type="submission" date="2016-06" db="EMBL/GenBank/DDBJ databases">
        <authorList>
            <person name="Kjaerup R.B."/>
            <person name="Dalgaard T.S."/>
            <person name="Juul-Madsen H.R."/>
        </authorList>
    </citation>
    <scope>NUCLEOTIDE SEQUENCE [LARGE SCALE GENOMIC DNA]</scope>
    <source>
        <strain evidence="1 2">CECT 8886</strain>
    </source>
</reference>
<protein>
    <recommendedName>
        <fullName evidence="3">UDP-2,4-diacetamido-2,4, 6-trideoxy-beta-L-altropyranose hydrolase</fullName>
    </recommendedName>
</protein>